<reference evidence="9 10" key="1">
    <citation type="submission" date="2024-09" db="EMBL/GenBank/DDBJ databases">
        <authorList>
            <person name="Lee S.D."/>
        </authorList>
    </citation>
    <scope>NUCLEOTIDE SEQUENCE [LARGE SCALE GENOMIC DNA]</scope>
    <source>
        <strain evidence="9 10">N1-5</strain>
    </source>
</reference>
<evidence type="ECO:0000256" key="3">
    <source>
        <dbReference type="ARBA" id="ARBA00022737"/>
    </source>
</evidence>
<dbReference type="SMART" id="SM00612">
    <property type="entry name" value="Kelch"/>
    <property type="match status" value="4"/>
</dbReference>
<dbReference type="Gene3D" id="2.60.120.200">
    <property type="match status" value="1"/>
</dbReference>
<name>A0ABV6V0P7_9ACTN</name>
<dbReference type="CDD" id="cd04056">
    <property type="entry name" value="Peptidases_S53"/>
    <property type="match status" value="1"/>
</dbReference>
<dbReference type="InterPro" id="IPR013320">
    <property type="entry name" value="ConA-like_dom_sf"/>
</dbReference>
<keyword evidence="10" id="KW-1185">Reference proteome</keyword>
<gene>
    <name evidence="9" type="ORF">ACEZDJ_38935</name>
</gene>
<feature type="signal peptide" evidence="7">
    <location>
        <begin position="1"/>
        <end position="29"/>
    </location>
</feature>
<evidence type="ECO:0000313" key="10">
    <source>
        <dbReference type="Proteomes" id="UP001592528"/>
    </source>
</evidence>
<dbReference type="EMBL" id="JBHEZZ010000042">
    <property type="protein sequence ID" value="MFC1407276.1"/>
    <property type="molecule type" value="Genomic_DNA"/>
</dbReference>
<accession>A0ABV6V0P7</accession>
<evidence type="ECO:0000313" key="9">
    <source>
        <dbReference type="EMBL" id="MFC1407276.1"/>
    </source>
</evidence>
<organism evidence="9 10">
    <name type="scientific">Streptacidiphilus cavernicola</name>
    <dbReference type="NCBI Taxonomy" id="3342716"/>
    <lineage>
        <taxon>Bacteria</taxon>
        <taxon>Bacillati</taxon>
        <taxon>Actinomycetota</taxon>
        <taxon>Actinomycetes</taxon>
        <taxon>Kitasatosporales</taxon>
        <taxon>Streptomycetaceae</taxon>
        <taxon>Streptacidiphilus</taxon>
    </lineage>
</organism>
<dbReference type="PANTHER" id="PTHR45632">
    <property type="entry name" value="LD33804P"/>
    <property type="match status" value="1"/>
</dbReference>
<sequence>MHQRIPLRRRAMAVAALALAGLAAHPALAAAASSPAGSAVSTAPASSIPTTTETQQSTGRISSQRVCGTPAPGRASCFALKRTDISAVKGVMRGRKVKPAGVSAAGDTVPNTPAGYGPSDLLSAYALPANGGAGATVAIVDAYDDPNAEADLAVYRTQYGLPACTTANGCFKKVDQTGGTGYPAANSGWAGEISLDLDMVSAVAPNAHVVLVEATTASSTDLGTAVDEAVALGAKYVSNSYGASYSSAAGSGEDASEAAAYDPYYDHPGVAVVASSGDSAYGVAYPAASQYVTAVGGTSLTKDATTGRGWAESVWKTSATEGGGSGCSLYEAKPAWQKDTGCAKRSVADVSAVADPATGVAVYQTYGGSGWAVYGGTSASAPIITATYADAGTPVAGSNPASYPYAVASALNDVTTGSNGTCTPAYFCTAGPGYDGPTGLGTPKGLDAFRSGPHGEVRGTVTDSATGQPIAGAAVTVGSDQVVTGSDGSYDVVLAPGTYDVTAGAYGYTSASATGAVVTDGGTLTRDFALDAEARATISGKVTDGSGQGWPLYASISVDGVPGGPVHTDPRTGRYSLSLPVGSAYTLHVTPYYRGYQVTTQQVSLGATNLVQNIQVPIAAGCTAAGYAMAYHGLHQTFDTTATPAGWTVANAAGTDNGWTFTSPTRGNITGGAGGFAIVDSDRAGAGKTQDSYLTAPATDLSAYSADAPPVLSFANAFHVAPNSAGQVQLSTDGGTTWTTVWNSATVTTYAQSVNLPLPQAAGQSAVEVRFHYTGADSWYWELDNVVLGRYGCEPLTGGLVVGTVSDANTAAAVPGSTIVDAGDAKLTATSAAVADPALKGAFYWYFSPDTGDRTITAAMSRYTTGSTVAAVIAGRTTEADFALKAGQITASPDTVARTAAWGGTASSTVTLKNTGTAAATVHLTDTPTGYSMQGVTAGTDEVPALAVPTSTTSGSELLAARNATPDQLATTRTARQAAQAGVGANTADHWQSVADLPVPLSDNIADTVNGILYTGLGYDGSNDTNQWYAYNPAAQTWGERAPAKDTREGAAHGVVNGKVYVTGGWLPSGETDSRTEVYDPAADAWSTAANAPTAYAGSGSAVLDGKLYTIGGCTDAACGSTAAYAFEPATNTWTQIADYPKAESWMSCGGVGAKVYCAGGVADATGATAYSYAYDPASNTWSPIALLPSSVWGAATTAANGQLLLQDGIQANNLSNRGYAYDPGTGTWSALPNTPTAGYRFAGALGFYTVGGSTGLGSTSNTTQVLAGWEYSDSVSTDWLSLDRDQLTLQPGESAKVTLNFDAAVPSISQPGTYTASLLPDADTPYPVAAVKVALTVSPPTSWGKIAGTVQYRNADGEMKPVAGATVQITTWTASYTLHTDTAGQYQIWMDTRNNPLTVIAAKDGFVPQTATVKLVRRSVVTRDWTLVQD</sequence>
<dbReference type="SUPFAM" id="SSF49464">
    <property type="entry name" value="Carboxypeptidase regulatory domain-like"/>
    <property type="match status" value="3"/>
</dbReference>
<dbReference type="InterPro" id="IPR006311">
    <property type="entry name" value="TAT_signal"/>
</dbReference>
<dbReference type="RefSeq" id="WP_030250078.1">
    <property type="nucleotide sequence ID" value="NZ_JBHEZZ010000042.1"/>
</dbReference>
<dbReference type="PROSITE" id="PS00138">
    <property type="entry name" value="SUBTILASE_SER"/>
    <property type="match status" value="1"/>
</dbReference>
<dbReference type="PROSITE" id="PS51318">
    <property type="entry name" value="TAT"/>
    <property type="match status" value="1"/>
</dbReference>
<evidence type="ECO:0000256" key="1">
    <source>
        <dbReference type="ARBA" id="ARBA00022441"/>
    </source>
</evidence>
<evidence type="ECO:0000256" key="5">
    <source>
        <dbReference type="ARBA" id="ARBA00022825"/>
    </source>
</evidence>
<dbReference type="Pfam" id="PF13620">
    <property type="entry name" value="CarboxypepD_reg"/>
    <property type="match status" value="1"/>
</dbReference>
<dbReference type="Gene3D" id="2.60.40.1120">
    <property type="entry name" value="Carboxypeptidase-like, regulatory domain"/>
    <property type="match status" value="4"/>
</dbReference>
<proteinExistence type="predicted"/>
<dbReference type="InterPro" id="IPR023828">
    <property type="entry name" value="Peptidase_S8_Ser-AS"/>
</dbReference>
<evidence type="ECO:0000259" key="8">
    <source>
        <dbReference type="PROSITE" id="PS51695"/>
    </source>
</evidence>
<feature type="compositionally biased region" description="Polar residues" evidence="6">
    <location>
        <begin position="53"/>
        <end position="66"/>
    </location>
</feature>
<dbReference type="InterPro" id="IPR030400">
    <property type="entry name" value="Sedolisin_dom"/>
</dbReference>
<evidence type="ECO:0000256" key="2">
    <source>
        <dbReference type="ARBA" id="ARBA00022670"/>
    </source>
</evidence>
<evidence type="ECO:0000256" key="7">
    <source>
        <dbReference type="SAM" id="SignalP"/>
    </source>
</evidence>
<keyword evidence="3" id="KW-0677">Repeat</keyword>
<keyword evidence="5" id="KW-0720">Serine protease</keyword>
<dbReference type="InterPro" id="IPR006652">
    <property type="entry name" value="Kelch_1"/>
</dbReference>
<dbReference type="InterPro" id="IPR015915">
    <property type="entry name" value="Kelch-typ_b-propeller"/>
</dbReference>
<keyword evidence="4" id="KW-0378">Hydrolase</keyword>
<dbReference type="InterPro" id="IPR036852">
    <property type="entry name" value="Peptidase_S8/S53_dom_sf"/>
</dbReference>
<keyword evidence="1" id="KW-0880">Kelch repeat</keyword>
<dbReference type="Gene3D" id="3.40.50.200">
    <property type="entry name" value="Peptidase S8/S53 domain"/>
    <property type="match status" value="1"/>
</dbReference>
<dbReference type="PANTHER" id="PTHR45632:SF3">
    <property type="entry name" value="KELCH-LIKE PROTEIN 32"/>
    <property type="match status" value="1"/>
</dbReference>
<dbReference type="Gene3D" id="2.120.10.80">
    <property type="entry name" value="Kelch-type beta propeller"/>
    <property type="match status" value="2"/>
</dbReference>
<dbReference type="SUPFAM" id="SSF52743">
    <property type="entry name" value="Subtilisin-like"/>
    <property type="match status" value="1"/>
</dbReference>
<keyword evidence="7" id="KW-0732">Signal</keyword>
<comment type="caution">
    <text evidence="9">The sequence shown here is derived from an EMBL/GenBank/DDBJ whole genome shotgun (WGS) entry which is preliminary data.</text>
</comment>
<dbReference type="PROSITE" id="PS51695">
    <property type="entry name" value="SEDOLISIN"/>
    <property type="match status" value="1"/>
</dbReference>
<feature type="region of interest" description="Disordered" evidence="6">
    <location>
        <begin position="39"/>
        <end position="67"/>
    </location>
</feature>
<feature type="compositionally biased region" description="Low complexity" evidence="6">
    <location>
        <begin position="39"/>
        <end position="52"/>
    </location>
</feature>
<dbReference type="Proteomes" id="UP001592528">
    <property type="component" value="Unassembled WGS sequence"/>
</dbReference>
<dbReference type="InterPro" id="IPR008969">
    <property type="entry name" value="CarboxyPept-like_regulatory"/>
</dbReference>
<evidence type="ECO:0000256" key="4">
    <source>
        <dbReference type="ARBA" id="ARBA00022801"/>
    </source>
</evidence>
<feature type="chain" id="PRO_5045887629" evidence="7">
    <location>
        <begin position="30"/>
        <end position="1431"/>
    </location>
</feature>
<protein>
    <submittedName>
        <fullName evidence="9">Carboxypeptidase regulatory-like domain-containing protein</fullName>
    </submittedName>
</protein>
<keyword evidence="2" id="KW-0645">Protease</keyword>
<feature type="domain" description="Peptidase S53" evidence="8">
    <location>
        <begin position="112"/>
        <end position="455"/>
    </location>
</feature>
<dbReference type="SUPFAM" id="SSF117281">
    <property type="entry name" value="Kelch motif"/>
    <property type="match status" value="2"/>
</dbReference>
<dbReference type="Pfam" id="PF24681">
    <property type="entry name" value="Kelch_KLHDC2_KLHL20_DRC7"/>
    <property type="match status" value="1"/>
</dbReference>
<evidence type="ECO:0000256" key="6">
    <source>
        <dbReference type="SAM" id="MobiDB-lite"/>
    </source>
</evidence>
<dbReference type="SUPFAM" id="SSF49899">
    <property type="entry name" value="Concanavalin A-like lectins/glucanases"/>
    <property type="match status" value="1"/>
</dbReference>